<dbReference type="InterPro" id="IPR052462">
    <property type="entry name" value="SLIRP/GR-RBP-like"/>
</dbReference>
<dbReference type="PANTHER" id="PTHR48027">
    <property type="entry name" value="HETEROGENEOUS NUCLEAR RIBONUCLEOPROTEIN 87F-RELATED"/>
    <property type="match status" value="1"/>
</dbReference>
<evidence type="ECO:0000256" key="2">
    <source>
        <dbReference type="SAM" id="MobiDB-lite"/>
    </source>
</evidence>
<dbReference type="RefSeq" id="WP_182582020.1">
    <property type="nucleotide sequence ID" value="NZ_JABVCQ010000003.1"/>
</dbReference>
<evidence type="ECO:0000259" key="3">
    <source>
        <dbReference type="PROSITE" id="PS50102"/>
    </source>
</evidence>
<organism evidence="4 5">
    <name type="scientific">Thiospirillum jenense</name>
    <dbReference type="NCBI Taxonomy" id="1653858"/>
    <lineage>
        <taxon>Bacteria</taxon>
        <taxon>Pseudomonadati</taxon>
        <taxon>Pseudomonadota</taxon>
        <taxon>Gammaproteobacteria</taxon>
        <taxon>Chromatiales</taxon>
        <taxon>Chromatiaceae</taxon>
        <taxon>Thiospirillum</taxon>
    </lineage>
</organism>
<gene>
    <name evidence="4" type="ORF">HUK38_01505</name>
</gene>
<dbReference type="AlphaFoldDB" id="A0A839HCA7"/>
<proteinExistence type="predicted"/>
<accession>A0A839HCA7</accession>
<dbReference type="SMART" id="SM00360">
    <property type="entry name" value="RRM"/>
    <property type="match status" value="1"/>
</dbReference>
<dbReference type="Pfam" id="PF00076">
    <property type="entry name" value="RRM_1"/>
    <property type="match status" value="1"/>
</dbReference>
<name>A0A839HCA7_9GAMM</name>
<dbReference type="InterPro" id="IPR035979">
    <property type="entry name" value="RBD_domain_sf"/>
</dbReference>
<dbReference type="Gene3D" id="3.30.70.330">
    <property type="match status" value="1"/>
</dbReference>
<keyword evidence="1" id="KW-0694">RNA-binding</keyword>
<evidence type="ECO:0000313" key="4">
    <source>
        <dbReference type="EMBL" id="MBB1124908.1"/>
    </source>
</evidence>
<feature type="region of interest" description="Disordered" evidence="2">
    <location>
        <begin position="65"/>
        <end position="104"/>
    </location>
</feature>
<sequence length="104" mass="10902">MNIYVGNLAYSVTQDELREAFAAYGDVESANLITDKFTGESKGFGFVEMPNNAEADAAIKALNETPLKGRPMRVNQAKPRAERPPRSGGGGGGRGGNGGGGGRW</sequence>
<evidence type="ECO:0000313" key="5">
    <source>
        <dbReference type="Proteomes" id="UP000548632"/>
    </source>
</evidence>
<dbReference type="GO" id="GO:0003723">
    <property type="term" value="F:RNA binding"/>
    <property type="evidence" value="ECO:0007669"/>
    <property type="project" value="UniProtKB-KW"/>
</dbReference>
<reference evidence="4 5" key="1">
    <citation type="journal article" date="2020" name="Arch. Microbiol.">
        <title>The genome sequence of the giant phototrophic gammaproteobacterium Thiospirillum jenense gives insight into its physiological properties and phylogenetic relationships.</title>
        <authorList>
            <person name="Imhoff J.F."/>
            <person name="Meyer T.E."/>
            <person name="Kyndt J.A."/>
        </authorList>
    </citation>
    <scope>NUCLEOTIDE SEQUENCE [LARGE SCALE GENOMIC DNA]</scope>
    <source>
        <strain evidence="4 5">DSM 216</strain>
    </source>
</reference>
<comment type="caution">
    <text evidence="4">The sequence shown here is derived from an EMBL/GenBank/DDBJ whole genome shotgun (WGS) entry which is preliminary data.</text>
</comment>
<dbReference type="PROSITE" id="PS50102">
    <property type="entry name" value="RRM"/>
    <property type="match status" value="1"/>
</dbReference>
<dbReference type="InterPro" id="IPR012677">
    <property type="entry name" value="Nucleotide-bd_a/b_plait_sf"/>
</dbReference>
<feature type="domain" description="RRM" evidence="3">
    <location>
        <begin position="1"/>
        <end position="79"/>
    </location>
</feature>
<dbReference type="SUPFAM" id="SSF54928">
    <property type="entry name" value="RNA-binding domain, RBD"/>
    <property type="match status" value="1"/>
</dbReference>
<dbReference type="Proteomes" id="UP000548632">
    <property type="component" value="Unassembled WGS sequence"/>
</dbReference>
<evidence type="ECO:0000256" key="1">
    <source>
        <dbReference type="ARBA" id="ARBA00022884"/>
    </source>
</evidence>
<feature type="compositionally biased region" description="Gly residues" evidence="2">
    <location>
        <begin position="87"/>
        <end position="104"/>
    </location>
</feature>
<keyword evidence="5" id="KW-1185">Reference proteome</keyword>
<dbReference type="InterPro" id="IPR048289">
    <property type="entry name" value="RRM2_NsCP33-like"/>
</dbReference>
<dbReference type="EMBL" id="JABVCQ010000003">
    <property type="protein sequence ID" value="MBB1124908.1"/>
    <property type="molecule type" value="Genomic_DNA"/>
</dbReference>
<dbReference type="InterPro" id="IPR000504">
    <property type="entry name" value="RRM_dom"/>
</dbReference>
<dbReference type="CDD" id="cd21608">
    <property type="entry name" value="RRM2_NsCP33_like"/>
    <property type="match status" value="1"/>
</dbReference>
<protein>
    <submittedName>
        <fullName evidence="4">RNA-binding protein</fullName>
    </submittedName>
</protein>